<comment type="caution">
    <text evidence="1">The sequence shown here is derived from an EMBL/GenBank/DDBJ whole genome shotgun (WGS) entry which is preliminary data.</text>
</comment>
<protein>
    <submittedName>
        <fullName evidence="1">Uncharacterized protein</fullName>
    </submittedName>
</protein>
<proteinExistence type="predicted"/>
<evidence type="ECO:0000313" key="2">
    <source>
        <dbReference type="Proteomes" id="UP001243375"/>
    </source>
</evidence>
<dbReference type="EMBL" id="JASBWU010000007">
    <property type="protein sequence ID" value="KAJ9120103.1"/>
    <property type="molecule type" value="Genomic_DNA"/>
</dbReference>
<organism evidence="1 2">
    <name type="scientific">Naganishia vaughanmartiniae</name>
    <dbReference type="NCBI Taxonomy" id="1424756"/>
    <lineage>
        <taxon>Eukaryota</taxon>
        <taxon>Fungi</taxon>
        <taxon>Dikarya</taxon>
        <taxon>Basidiomycota</taxon>
        <taxon>Agaricomycotina</taxon>
        <taxon>Tremellomycetes</taxon>
        <taxon>Filobasidiales</taxon>
        <taxon>Filobasidiaceae</taxon>
        <taxon>Naganishia</taxon>
    </lineage>
</organism>
<sequence>MHKVLPQEQKIEEEEEEWVLPSRSSRGSARSHVSHKAQTPAGTASGGRTRVVLQDSSYLSFINSTGAEGSKSGGSSDDESASDEREARMAGEQPKNGRMTFGSLPTAERLDTSIVDQREEMKHLKAQETSSTRFKVFANAEDESNGNIEKGDKRKIKEQDHSSRARKGKERQDPASSTTTATPSKNPTATKREGFLKPVLGEQRHQQPTPTSTTATSNQNQGQSSSNRRKKRKSGDVDSLDMQESEVLVAGARAKRGKKAPKKTARSGDGEVDIDDLAARVAAGGDEDVERYLQSVIHEMEE</sequence>
<gene>
    <name evidence="1" type="ORF">QFC22_003001</name>
</gene>
<evidence type="ECO:0000313" key="1">
    <source>
        <dbReference type="EMBL" id="KAJ9120103.1"/>
    </source>
</evidence>
<accession>A0ACC2X8H8</accession>
<keyword evidence="2" id="KW-1185">Reference proteome</keyword>
<name>A0ACC2X8H8_9TREE</name>
<dbReference type="Proteomes" id="UP001243375">
    <property type="component" value="Unassembled WGS sequence"/>
</dbReference>
<reference evidence="1" key="1">
    <citation type="submission" date="2023-04" db="EMBL/GenBank/DDBJ databases">
        <title>Draft Genome sequencing of Naganishia species isolated from polar environments using Oxford Nanopore Technology.</title>
        <authorList>
            <person name="Leo P."/>
            <person name="Venkateswaran K."/>
        </authorList>
    </citation>
    <scope>NUCLEOTIDE SEQUENCE</scope>
    <source>
        <strain evidence="1">MNA-CCFEE 5425</strain>
    </source>
</reference>